<dbReference type="SUPFAM" id="SSF50723">
    <property type="entry name" value="Core binding factor beta, CBF"/>
    <property type="match status" value="1"/>
</dbReference>
<dbReference type="AlphaFoldDB" id="A0A8T0FSA7"/>
<feature type="region of interest" description="Disordered" evidence="5">
    <location>
        <begin position="172"/>
        <end position="194"/>
    </location>
</feature>
<dbReference type="GO" id="GO:0035206">
    <property type="term" value="P:regulation of hemocyte proliferation"/>
    <property type="evidence" value="ECO:0007669"/>
    <property type="project" value="UniProtKB-ARBA"/>
</dbReference>
<evidence type="ECO:0000256" key="4">
    <source>
        <dbReference type="ARBA" id="ARBA00057581"/>
    </source>
</evidence>
<dbReference type="InterPro" id="IPR036552">
    <property type="entry name" value="CBF_bsu_sf"/>
</dbReference>
<dbReference type="GO" id="GO:0043565">
    <property type="term" value="F:sequence-specific DNA binding"/>
    <property type="evidence" value="ECO:0007669"/>
    <property type="project" value="TreeGrafter"/>
</dbReference>
<comment type="caution">
    <text evidence="6">The sequence shown here is derived from an EMBL/GenBank/DDBJ whole genome shotgun (WGS) entry which is preliminary data.</text>
</comment>
<reference evidence="6" key="1">
    <citation type="journal article" date="2020" name="bioRxiv">
        <title>Chromosome-level reference genome of the European wasp spider Argiope bruennichi: a resource for studies on range expansion and evolutionary adaptation.</title>
        <authorList>
            <person name="Sheffer M.M."/>
            <person name="Hoppe A."/>
            <person name="Krehenwinkel H."/>
            <person name="Uhl G."/>
            <person name="Kuss A.W."/>
            <person name="Jensen L."/>
            <person name="Jensen C."/>
            <person name="Gillespie R.G."/>
            <person name="Hoff K.J."/>
            <person name="Prost S."/>
        </authorList>
    </citation>
    <scope>NUCLEOTIDE SEQUENCE</scope>
</reference>
<protein>
    <submittedName>
        <fullName evidence="6">Protein brother like protein</fullName>
    </submittedName>
</protein>
<reference evidence="6" key="2">
    <citation type="submission" date="2020-06" db="EMBL/GenBank/DDBJ databases">
        <authorList>
            <person name="Sheffer M."/>
        </authorList>
    </citation>
    <scope>NUCLEOTIDE SEQUENCE</scope>
</reference>
<proteinExistence type="inferred from homology"/>
<evidence type="ECO:0000256" key="2">
    <source>
        <dbReference type="ARBA" id="ARBA00023242"/>
    </source>
</evidence>
<sequence length="194" mass="22493">MLPFESVSRFLVNMPRVVVDQKTKFESDDLFKKLSRESEVRYTGHKDRPIDERRMKFKAACKEGYTEVAFVSTGINFQLFFGPYADGCRDRCEFEQDKGKVHLTSSFIMNGVCVRWRGTLDLERLDGVGCLEFDEELARVEDARLQQQIEAYNKRVQDLEIKQRTFMPPRMKRPRNEVTAIEETSPSSSGSISN</sequence>
<dbReference type="FunFam" id="2.40.250.10:FF:000001">
    <property type="entry name" value="Core-binding factor subunit beta"/>
    <property type="match status" value="1"/>
</dbReference>
<feature type="compositionally biased region" description="Low complexity" evidence="5">
    <location>
        <begin position="185"/>
        <end position="194"/>
    </location>
</feature>
<dbReference type="PANTHER" id="PTHR10276:SF3">
    <property type="entry name" value="CORE-BINDING FACTOR SUBUNIT BETA"/>
    <property type="match status" value="1"/>
</dbReference>
<dbReference type="GO" id="GO:0003713">
    <property type="term" value="F:transcription coactivator activity"/>
    <property type="evidence" value="ECO:0007669"/>
    <property type="project" value="InterPro"/>
</dbReference>
<accession>A0A8T0FSA7</accession>
<keyword evidence="7" id="KW-1185">Reference proteome</keyword>
<dbReference type="EMBL" id="JABXBU010000002">
    <property type="protein sequence ID" value="KAF8793971.1"/>
    <property type="molecule type" value="Genomic_DNA"/>
</dbReference>
<dbReference type="GO" id="GO:0016513">
    <property type="term" value="C:core-binding factor complex"/>
    <property type="evidence" value="ECO:0007669"/>
    <property type="project" value="TreeGrafter"/>
</dbReference>
<dbReference type="PANTHER" id="PTHR10276">
    <property type="entry name" value="CORE-BINDING FACTOR, BETA SUBUNIT"/>
    <property type="match status" value="1"/>
</dbReference>
<comment type="function">
    <text evidence="4">Regulates the DNA-binding properties of Runt.</text>
</comment>
<evidence type="ECO:0000313" key="6">
    <source>
        <dbReference type="EMBL" id="KAF8793971.1"/>
    </source>
</evidence>
<comment type="similarity">
    <text evidence="3">Belongs to the CBF-beta family.</text>
</comment>
<dbReference type="InterPro" id="IPR003417">
    <property type="entry name" value="CBF_beta"/>
</dbReference>
<comment type="subcellular location">
    <subcellularLocation>
        <location evidence="1">Nucleus</location>
    </subcellularLocation>
</comment>
<evidence type="ECO:0000256" key="1">
    <source>
        <dbReference type="ARBA" id="ARBA00004123"/>
    </source>
</evidence>
<keyword evidence="2" id="KW-0539">Nucleus</keyword>
<evidence type="ECO:0000256" key="3">
    <source>
        <dbReference type="ARBA" id="ARBA00025734"/>
    </source>
</evidence>
<gene>
    <name evidence="6" type="ORF">HNY73_001999</name>
</gene>
<dbReference type="Pfam" id="PF02312">
    <property type="entry name" value="CBF_beta"/>
    <property type="match status" value="1"/>
</dbReference>
<name>A0A8T0FSA7_ARGBR</name>
<evidence type="ECO:0000256" key="5">
    <source>
        <dbReference type="SAM" id="MobiDB-lite"/>
    </source>
</evidence>
<dbReference type="GO" id="GO:0006357">
    <property type="term" value="P:regulation of transcription by RNA polymerase II"/>
    <property type="evidence" value="ECO:0007669"/>
    <property type="project" value="TreeGrafter"/>
</dbReference>
<dbReference type="Gene3D" id="2.40.250.10">
    <property type="entry name" value="Core binding factor, beta subunit"/>
    <property type="match status" value="1"/>
</dbReference>
<evidence type="ECO:0000313" key="7">
    <source>
        <dbReference type="Proteomes" id="UP000807504"/>
    </source>
</evidence>
<organism evidence="6 7">
    <name type="scientific">Argiope bruennichi</name>
    <name type="common">Wasp spider</name>
    <name type="synonym">Aranea bruennichi</name>
    <dbReference type="NCBI Taxonomy" id="94029"/>
    <lineage>
        <taxon>Eukaryota</taxon>
        <taxon>Metazoa</taxon>
        <taxon>Ecdysozoa</taxon>
        <taxon>Arthropoda</taxon>
        <taxon>Chelicerata</taxon>
        <taxon>Arachnida</taxon>
        <taxon>Araneae</taxon>
        <taxon>Araneomorphae</taxon>
        <taxon>Entelegynae</taxon>
        <taxon>Araneoidea</taxon>
        <taxon>Araneidae</taxon>
        <taxon>Argiope</taxon>
    </lineage>
</organism>
<dbReference type="Proteomes" id="UP000807504">
    <property type="component" value="Unassembled WGS sequence"/>
</dbReference>